<reference evidence="1 2" key="1">
    <citation type="journal article" date="2013" name="Genome Announc.">
        <title>Complete Genome Sequence of the Probiotic Bifidobacterium thermophilum Strain RBL67.</title>
        <authorList>
            <person name="Jans C."/>
            <person name="Lacroix C."/>
            <person name="Follador R."/>
            <person name="Stevens M.J."/>
        </authorList>
    </citation>
    <scope>NUCLEOTIDE SEQUENCE [LARGE SCALE GENOMIC DNA]</scope>
    <source>
        <strain evidence="1 2">RBL67</strain>
    </source>
</reference>
<organism evidence="1 2">
    <name type="scientific">Bifidobacterium thermophilum RBL67</name>
    <dbReference type="NCBI Taxonomy" id="1254439"/>
    <lineage>
        <taxon>Bacteria</taxon>
        <taxon>Bacillati</taxon>
        <taxon>Actinomycetota</taxon>
        <taxon>Actinomycetes</taxon>
        <taxon>Bifidobacteriales</taxon>
        <taxon>Bifidobacteriaceae</taxon>
        <taxon>Bifidobacterium</taxon>
    </lineage>
</organism>
<dbReference type="PATRIC" id="fig|1254439.12.peg.1699"/>
<evidence type="ECO:0000313" key="2">
    <source>
        <dbReference type="Proteomes" id="UP000011835"/>
    </source>
</evidence>
<gene>
    <name evidence="1" type="ORF">D805_1705</name>
</gene>
<dbReference type="AlphaFoldDB" id="M4RU41"/>
<dbReference type="Proteomes" id="UP000011835">
    <property type="component" value="Chromosome"/>
</dbReference>
<protein>
    <submittedName>
        <fullName evidence="1">Uncharacterized protein</fullName>
    </submittedName>
</protein>
<dbReference type="HOGENOM" id="CLU_3285678_0_0_11"/>
<dbReference type="KEGG" id="btp:D805_1705"/>
<sequence>MQYSAYEVRQSDRLESHHDVRKVFVCSDSPKAGHDRTHLS</sequence>
<proteinExistence type="predicted"/>
<accession>M4RU41</accession>
<name>M4RU41_9BIFI</name>
<evidence type="ECO:0000313" key="1">
    <source>
        <dbReference type="EMBL" id="AGH41972.1"/>
    </source>
</evidence>
<keyword evidence="2" id="KW-1185">Reference proteome</keyword>
<dbReference type="EMBL" id="CP004346">
    <property type="protein sequence ID" value="AGH41972.1"/>
    <property type="molecule type" value="Genomic_DNA"/>
</dbReference>